<evidence type="ECO:0000256" key="6">
    <source>
        <dbReference type="ARBA" id="ARBA00022583"/>
    </source>
</evidence>
<organism evidence="14 15">
    <name type="scientific">Coemansia guatemalensis</name>
    <dbReference type="NCBI Taxonomy" id="2761395"/>
    <lineage>
        <taxon>Eukaryota</taxon>
        <taxon>Fungi</taxon>
        <taxon>Fungi incertae sedis</taxon>
        <taxon>Zoopagomycota</taxon>
        <taxon>Kickxellomycotina</taxon>
        <taxon>Kickxellomycetes</taxon>
        <taxon>Kickxellales</taxon>
        <taxon>Kickxellaceae</taxon>
        <taxon>Coemansia</taxon>
    </lineage>
</organism>
<dbReference type="Pfam" id="PF12763">
    <property type="entry name" value="EH"/>
    <property type="match status" value="1"/>
</dbReference>
<evidence type="ECO:0000256" key="3">
    <source>
        <dbReference type="ARBA" id="ARBA00004413"/>
    </source>
</evidence>
<keyword evidence="7" id="KW-0677">Repeat</keyword>
<name>A0A9W8LRQ2_9FUNG</name>
<dbReference type="SMART" id="SM00054">
    <property type="entry name" value="EFh"/>
    <property type="match status" value="1"/>
</dbReference>
<dbReference type="SMART" id="SM00027">
    <property type="entry name" value="EH"/>
    <property type="match status" value="1"/>
</dbReference>
<keyword evidence="8" id="KW-0175">Coiled coil</keyword>
<dbReference type="SUPFAM" id="SSF47473">
    <property type="entry name" value="EF-hand"/>
    <property type="match status" value="1"/>
</dbReference>
<protein>
    <recommendedName>
        <fullName evidence="16">EF-hand</fullName>
    </recommendedName>
</protein>
<evidence type="ECO:0000259" key="13">
    <source>
        <dbReference type="PROSITE" id="PS50222"/>
    </source>
</evidence>
<dbReference type="PANTHER" id="PTHR11216:SF173">
    <property type="entry name" value="ACTIN CYTOSKELETON-REGULATORY COMPLEX PROTEIN PAN1"/>
    <property type="match status" value="1"/>
</dbReference>
<feature type="domain" description="EH" evidence="12">
    <location>
        <begin position="150"/>
        <end position="239"/>
    </location>
</feature>
<keyword evidence="10" id="KW-0206">Cytoskeleton</keyword>
<dbReference type="GO" id="GO:0030479">
    <property type="term" value="C:actin cortical patch"/>
    <property type="evidence" value="ECO:0007669"/>
    <property type="project" value="UniProtKB-SubCell"/>
</dbReference>
<keyword evidence="5" id="KW-0963">Cytoplasm</keyword>
<dbReference type="PANTHER" id="PTHR11216">
    <property type="entry name" value="EH DOMAIN"/>
    <property type="match status" value="1"/>
</dbReference>
<dbReference type="GO" id="GO:0005509">
    <property type="term" value="F:calcium ion binding"/>
    <property type="evidence" value="ECO:0007669"/>
    <property type="project" value="InterPro"/>
</dbReference>
<dbReference type="InterPro" id="IPR002048">
    <property type="entry name" value="EF_hand_dom"/>
</dbReference>
<dbReference type="Gene3D" id="1.10.238.10">
    <property type="entry name" value="EF-hand"/>
    <property type="match status" value="1"/>
</dbReference>
<feature type="region of interest" description="Disordered" evidence="11">
    <location>
        <begin position="70"/>
        <end position="119"/>
    </location>
</feature>
<evidence type="ECO:0000256" key="5">
    <source>
        <dbReference type="ARBA" id="ARBA00022490"/>
    </source>
</evidence>
<evidence type="ECO:0008006" key="16">
    <source>
        <dbReference type="Google" id="ProtNLM"/>
    </source>
</evidence>
<dbReference type="Proteomes" id="UP001140094">
    <property type="component" value="Unassembled WGS sequence"/>
</dbReference>
<sequence>MFLAQSRIRGKSLPTGLPPKIAAEIAAANSAIDSGAAMQPNMLAPQHNAMQMSMPMRTATPVVTEMALRPNSAAPTTAKSEVESVEDFESRYPDIAPTSSTTAVGGGGAGRQQQRQLGRLQSVRQSFHQDMLGPQAGSQKQHEWAIGASERAQYEAIFRRWDPGHRGVLRGEQAREVFAQSGLPQHELARVWSLADINNQGELNLDEFSVAMHLIFRRLAGALIPDQLPADLVPRSSKNFMDSLNSMKEQLMFKDPPRRATPVSAARAE</sequence>
<dbReference type="PROSITE" id="PS50031">
    <property type="entry name" value="EH"/>
    <property type="match status" value="1"/>
</dbReference>
<evidence type="ECO:0000256" key="7">
    <source>
        <dbReference type="ARBA" id="ARBA00022737"/>
    </source>
</evidence>
<dbReference type="InterPro" id="IPR011992">
    <property type="entry name" value="EF-hand-dom_pair"/>
</dbReference>
<dbReference type="GO" id="GO:0016197">
    <property type="term" value="P:endosomal transport"/>
    <property type="evidence" value="ECO:0007669"/>
    <property type="project" value="TreeGrafter"/>
</dbReference>
<gene>
    <name evidence="14" type="ORF">H4R20_003098</name>
</gene>
<proteinExistence type="inferred from homology"/>
<feature type="non-terminal residue" evidence="14">
    <location>
        <position position="269"/>
    </location>
</feature>
<evidence type="ECO:0000256" key="1">
    <source>
        <dbReference type="ARBA" id="ARBA00004125"/>
    </source>
</evidence>
<evidence type="ECO:0000256" key="11">
    <source>
        <dbReference type="SAM" id="MobiDB-lite"/>
    </source>
</evidence>
<evidence type="ECO:0000256" key="8">
    <source>
        <dbReference type="ARBA" id="ARBA00023054"/>
    </source>
</evidence>
<dbReference type="InterPro" id="IPR000261">
    <property type="entry name" value="EH_dom"/>
</dbReference>
<dbReference type="OrthoDB" id="1716625at2759"/>
<evidence type="ECO:0000256" key="2">
    <source>
        <dbReference type="ARBA" id="ARBA00004134"/>
    </source>
</evidence>
<comment type="subcellular location">
    <subcellularLocation>
        <location evidence="3">Cell membrane</location>
        <topology evidence="3">Peripheral membrane protein</topology>
        <orientation evidence="3">Cytoplasmic side</orientation>
    </subcellularLocation>
    <subcellularLocation>
        <location evidence="2">Cytoplasm</location>
        <location evidence="2">Cytoskeleton</location>
        <location evidence="2">Actin patch</location>
    </subcellularLocation>
    <subcellularLocation>
        <location evidence="1">Endosome membrane</location>
        <topology evidence="1">Peripheral membrane protein</topology>
        <orientation evidence="1">Cytoplasmic side</orientation>
    </subcellularLocation>
</comment>
<accession>A0A9W8LRQ2</accession>
<comment type="similarity">
    <text evidence="4">Belongs to the PAN1 family.</text>
</comment>
<comment type="caution">
    <text evidence="14">The sequence shown here is derived from an EMBL/GenBank/DDBJ whole genome shotgun (WGS) entry which is preliminary data.</text>
</comment>
<evidence type="ECO:0000256" key="9">
    <source>
        <dbReference type="ARBA" id="ARBA00023136"/>
    </source>
</evidence>
<evidence type="ECO:0000256" key="4">
    <source>
        <dbReference type="ARBA" id="ARBA00009351"/>
    </source>
</evidence>
<evidence type="ECO:0000313" key="15">
    <source>
        <dbReference type="Proteomes" id="UP001140094"/>
    </source>
</evidence>
<reference evidence="14" key="1">
    <citation type="submission" date="2022-07" db="EMBL/GenBank/DDBJ databases">
        <title>Phylogenomic reconstructions and comparative analyses of Kickxellomycotina fungi.</title>
        <authorList>
            <person name="Reynolds N.K."/>
            <person name="Stajich J.E."/>
            <person name="Barry K."/>
            <person name="Grigoriev I.V."/>
            <person name="Crous P."/>
            <person name="Smith M.E."/>
        </authorList>
    </citation>
    <scope>NUCLEOTIDE SEQUENCE</scope>
    <source>
        <strain evidence="14">NRRL 1565</strain>
    </source>
</reference>
<keyword evidence="6" id="KW-0254">Endocytosis</keyword>
<evidence type="ECO:0000313" key="14">
    <source>
        <dbReference type="EMBL" id="KAJ2802896.1"/>
    </source>
</evidence>
<dbReference type="AlphaFoldDB" id="A0A9W8LRQ2"/>
<evidence type="ECO:0000259" key="12">
    <source>
        <dbReference type="PROSITE" id="PS50031"/>
    </source>
</evidence>
<dbReference type="GO" id="GO:0005768">
    <property type="term" value="C:endosome"/>
    <property type="evidence" value="ECO:0007669"/>
    <property type="project" value="UniProtKB-SubCell"/>
</dbReference>
<dbReference type="PROSITE" id="PS50222">
    <property type="entry name" value="EF_HAND_2"/>
    <property type="match status" value="1"/>
</dbReference>
<evidence type="ECO:0000256" key="10">
    <source>
        <dbReference type="ARBA" id="ARBA00023212"/>
    </source>
</evidence>
<keyword evidence="9" id="KW-0472">Membrane</keyword>
<dbReference type="GO" id="GO:0006897">
    <property type="term" value="P:endocytosis"/>
    <property type="evidence" value="ECO:0007669"/>
    <property type="project" value="TreeGrafter"/>
</dbReference>
<dbReference type="CDD" id="cd00052">
    <property type="entry name" value="EH"/>
    <property type="match status" value="1"/>
</dbReference>
<dbReference type="GO" id="GO:0005886">
    <property type="term" value="C:plasma membrane"/>
    <property type="evidence" value="ECO:0007669"/>
    <property type="project" value="TreeGrafter"/>
</dbReference>
<dbReference type="EMBL" id="JANBUO010000596">
    <property type="protein sequence ID" value="KAJ2802896.1"/>
    <property type="molecule type" value="Genomic_DNA"/>
</dbReference>
<feature type="domain" description="EF-hand" evidence="13">
    <location>
        <begin position="183"/>
        <end position="218"/>
    </location>
</feature>
<keyword evidence="15" id="KW-1185">Reference proteome</keyword>